<keyword evidence="2" id="KW-1185">Reference proteome</keyword>
<organism evidence="1 2">
    <name type="scientific">Leucogyrophana mollusca</name>
    <dbReference type="NCBI Taxonomy" id="85980"/>
    <lineage>
        <taxon>Eukaryota</taxon>
        <taxon>Fungi</taxon>
        <taxon>Dikarya</taxon>
        <taxon>Basidiomycota</taxon>
        <taxon>Agaricomycotina</taxon>
        <taxon>Agaricomycetes</taxon>
        <taxon>Agaricomycetidae</taxon>
        <taxon>Boletales</taxon>
        <taxon>Boletales incertae sedis</taxon>
        <taxon>Leucogyrophana</taxon>
    </lineage>
</organism>
<proteinExistence type="predicted"/>
<protein>
    <submittedName>
        <fullName evidence="1">Uncharacterized protein</fullName>
    </submittedName>
</protein>
<comment type="caution">
    <text evidence="1">The sequence shown here is derived from an EMBL/GenBank/DDBJ whole genome shotgun (WGS) entry which is preliminary data.</text>
</comment>
<dbReference type="Proteomes" id="UP000790709">
    <property type="component" value="Unassembled WGS sequence"/>
</dbReference>
<name>A0ACB8BUC0_9AGAM</name>
<dbReference type="EMBL" id="MU266346">
    <property type="protein sequence ID" value="KAH7929037.1"/>
    <property type="molecule type" value="Genomic_DNA"/>
</dbReference>
<evidence type="ECO:0000313" key="1">
    <source>
        <dbReference type="EMBL" id="KAH7929037.1"/>
    </source>
</evidence>
<gene>
    <name evidence="1" type="ORF">BV22DRAFT_1030074</name>
</gene>
<sequence length="767" mass="80768">MHRRKSSKEDAEPDDVPFPLPAPPSLQVPTSPSRSRHHSTPAAAPARPPPPPLTTTGTGTPPTSPFRTTFPTHHAHSHSRARSISSGPFIPSVPSPLASSFPVLPVPEAGGGGRRHTRLHSRNLSIFFPRPHATIAEDDTRPPDLEAPAPPPILIPSAHSEPALQQGRELSAQFTFGRTAPPPTSSSAPTLAPRKGHHHKHSLSHNFFSFLEPGQAQTLTVPVPAESLHTTPTPTPISPWSPVSTLSNPDKAQRARSKSKSPSPQPPLLLVSRTSSPSGVADPSPSPANTTLLLPAFLAQFALGALLWVRGQQIGSLACTGLGYWVVFDAFGIGIRWRGSVGSAMADAGTGYAPLRTQTVLLFAQSVYLVFASVYVCKETVEHVLLSAGSVEHGDGHHHHAGDEGEVVGIVFPMYLLLTTLLALLGTSLAFGHHDVLVGVTNKRIPSPISVLRTLLRIDQGHGHVAGRGEDGIGGGGGLTRVLSNPYALPPMLFCVCILGAGGFLDVAHTRPFDLALAALETGVTFNVAYSACVVLGGVLLQTAPARGIGIGIGIGGKGAMGGKMTGMGGMGSKMDAFWRVVREIERHEQVVHLPAPHVWQVVPAGQPVPLRVRAKEDGGVNGHTNGSGNGSGKRNGHGNGNGQAIHPSVSSDSYFLGAEYDHIHKSRQNQNQNHTLHQHQHQNPAPTTHAPAHAHAHAHDPAPTPATLIVTLALHVRADLPDGDVLRLTRWAWERVVGAFGAGGERKRGGMGTGMEVEVTVGVVRG</sequence>
<reference evidence="1" key="1">
    <citation type="journal article" date="2021" name="New Phytol.">
        <title>Evolutionary innovations through gain and loss of genes in the ectomycorrhizal Boletales.</title>
        <authorList>
            <person name="Wu G."/>
            <person name="Miyauchi S."/>
            <person name="Morin E."/>
            <person name="Kuo A."/>
            <person name="Drula E."/>
            <person name="Varga T."/>
            <person name="Kohler A."/>
            <person name="Feng B."/>
            <person name="Cao Y."/>
            <person name="Lipzen A."/>
            <person name="Daum C."/>
            <person name="Hundley H."/>
            <person name="Pangilinan J."/>
            <person name="Johnson J."/>
            <person name="Barry K."/>
            <person name="LaButti K."/>
            <person name="Ng V."/>
            <person name="Ahrendt S."/>
            <person name="Min B."/>
            <person name="Choi I.G."/>
            <person name="Park H."/>
            <person name="Plett J.M."/>
            <person name="Magnuson J."/>
            <person name="Spatafora J.W."/>
            <person name="Nagy L.G."/>
            <person name="Henrissat B."/>
            <person name="Grigoriev I.V."/>
            <person name="Yang Z.L."/>
            <person name="Xu J."/>
            <person name="Martin F.M."/>
        </authorList>
    </citation>
    <scope>NUCLEOTIDE SEQUENCE</scope>
    <source>
        <strain evidence="1">KUC20120723A-06</strain>
    </source>
</reference>
<evidence type="ECO:0000313" key="2">
    <source>
        <dbReference type="Proteomes" id="UP000790709"/>
    </source>
</evidence>
<accession>A0ACB8BUC0</accession>